<organism evidence="1">
    <name type="scientific">marine sediment metagenome</name>
    <dbReference type="NCBI Taxonomy" id="412755"/>
    <lineage>
        <taxon>unclassified sequences</taxon>
        <taxon>metagenomes</taxon>
        <taxon>ecological metagenomes</taxon>
    </lineage>
</organism>
<dbReference type="SUPFAM" id="SSF48452">
    <property type="entry name" value="TPR-like"/>
    <property type="match status" value="1"/>
</dbReference>
<dbReference type="AlphaFoldDB" id="X1KQI2"/>
<feature type="non-terminal residue" evidence="1">
    <location>
        <position position="1"/>
    </location>
</feature>
<protein>
    <submittedName>
        <fullName evidence="1">Uncharacterized protein</fullName>
    </submittedName>
</protein>
<accession>X1KQI2</accession>
<evidence type="ECO:0000313" key="1">
    <source>
        <dbReference type="EMBL" id="GAI09342.1"/>
    </source>
</evidence>
<proteinExistence type="predicted"/>
<dbReference type="PROSITE" id="PS50005">
    <property type="entry name" value="TPR"/>
    <property type="match status" value="1"/>
</dbReference>
<name>X1KQI2_9ZZZZ</name>
<dbReference type="Gene3D" id="1.25.40.10">
    <property type="entry name" value="Tetratricopeptide repeat domain"/>
    <property type="match status" value="1"/>
</dbReference>
<dbReference type="InterPro" id="IPR019734">
    <property type="entry name" value="TPR_rpt"/>
</dbReference>
<dbReference type="EMBL" id="BARV01010206">
    <property type="protein sequence ID" value="GAI09342.1"/>
    <property type="molecule type" value="Genomic_DNA"/>
</dbReference>
<sequence>VELERAVELSPAYSNARYFLGLIYDRKGKTQEAIKQFEVIAGLNPENQEVKKILSNLKAGKPALEGIITTPETIPIEEKPEEK</sequence>
<gene>
    <name evidence="1" type="ORF">S06H3_19839</name>
</gene>
<dbReference type="InterPro" id="IPR011990">
    <property type="entry name" value="TPR-like_helical_dom_sf"/>
</dbReference>
<comment type="caution">
    <text evidence="1">The sequence shown here is derived from an EMBL/GenBank/DDBJ whole genome shotgun (WGS) entry which is preliminary data.</text>
</comment>
<reference evidence="1" key="1">
    <citation type="journal article" date="2014" name="Front. Microbiol.">
        <title>High frequency of phylogenetically diverse reductive dehalogenase-homologous genes in deep subseafloor sedimentary metagenomes.</title>
        <authorList>
            <person name="Kawai M."/>
            <person name="Futagami T."/>
            <person name="Toyoda A."/>
            <person name="Takaki Y."/>
            <person name="Nishi S."/>
            <person name="Hori S."/>
            <person name="Arai W."/>
            <person name="Tsubouchi T."/>
            <person name="Morono Y."/>
            <person name="Uchiyama I."/>
            <person name="Ito T."/>
            <person name="Fujiyama A."/>
            <person name="Inagaki F."/>
            <person name="Takami H."/>
        </authorList>
    </citation>
    <scope>NUCLEOTIDE SEQUENCE</scope>
    <source>
        <strain evidence="1">Expedition CK06-06</strain>
    </source>
</reference>